<keyword evidence="3" id="KW-1185">Reference proteome</keyword>
<feature type="region of interest" description="Disordered" evidence="1">
    <location>
        <begin position="1"/>
        <end position="162"/>
    </location>
</feature>
<dbReference type="PANTHER" id="PTHR13464:SF0">
    <property type="entry name" value="SAP30-BINDING PROTEIN"/>
    <property type="match status" value="1"/>
</dbReference>
<dbReference type="GO" id="GO:0005634">
    <property type="term" value="C:nucleus"/>
    <property type="evidence" value="ECO:0007669"/>
    <property type="project" value="TreeGrafter"/>
</dbReference>
<dbReference type="InParanoid" id="J4WM46"/>
<sequence>MAGLVSYASSDEDSADEQPQIQAPPPSKQTQPQPQPSQPAVATAPKPAARESIDNQQPSETCLLTFRTAAAPSPHAPRVPGASLPPPPSSALPLGPSLPPVALPSASASASSSPSPSSPYTTTRSLIHDLTLPSIPNFDIPPSPPRSRSPSSSSSATTKKFEQFLSLKKTGTHFNAKLEQSSALRNPALMDKLLDFVDVSPPGGGDGGGGDGQGRQKEKALQYQTTLSAELWDPGAFPEWAFRDRLRRSSAKVAKEREMARAAGGRSSVDFVSGTTAAAAAAAGGGGLREKRKGGWQ</sequence>
<dbReference type="EMBL" id="JH725150">
    <property type="protein sequence ID" value="EJP70755.1"/>
    <property type="molecule type" value="Genomic_DNA"/>
</dbReference>
<evidence type="ECO:0000256" key="1">
    <source>
        <dbReference type="SAM" id="MobiDB-lite"/>
    </source>
</evidence>
<evidence type="ECO:0000313" key="3">
    <source>
        <dbReference type="Proteomes" id="UP000002762"/>
    </source>
</evidence>
<organism evidence="2 3">
    <name type="scientific">Beauveria bassiana (strain ARSEF 2860)</name>
    <name type="common">White muscardine disease fungus</name>
    <name type="synonym">Tritirachium shiotae</name>
    <dbReference type="NCBI Taxonomy" id="655819"/>
    <lineage>
        <taxon>Eukaryota</taxon>
        <taxon>Fungi</taxon>
        <taxon>Dikarya</taxon>
        <taxon>Ascomycota</taxon>
        <taxon>Pezizomycotina</taxon>
        <taxon>Sordariomycetes</taxon>
        <taxon>Hypocreomycetidae</taxon>
        <taxon>Hypocreales</taxon>
        <taxon>Cordycipitaceae</taxon>
        <taxon>Beauveria</taxon>
    </lineage>
</organism>
<dbReference type="STRING" id="655819.J4WM46"/>
<name>J4WM46_BEAB2</name>
<dbReference type="GeneID" id="19883397"/>
<feature type="compositionally biased region" description="Pro residues" evidence="1">
    <location>
        <begin position="83"/>
        <end position="102"/>
    </location>
</feature>
<feature type="compositionally biased region" description="Pro residues" evidence="1">
    <location>
        <begin position="22"/>
        <end position="37"/>
    </location>
</feature>
<dbReference type="AlphaFoldDB" id="J4WM46"/>
<dbReference type="Pfam" id="PF07818">
    <property type="entry name" value="HCNGP"/>
    <property type="match status" value="1"/>
</dbReference>
<reference evidence="2 3" key="1">
    <citation type="journal article" date="2012" name="Sci. Rep.">
        <title>Genomic perspectives on the evolution of fungal entomopathogenicity in Beauveria bassiana.</title>
        <authorList>
            <person name="Xiao G."/>
            <person name="Ying S.H."/>
            <person name="Zheng P."/>
            <person name="Wang Z.L."/>
            <person name="Zhang S."/>
            <person name="Xie X.Q."/>
            <person name="Shang Y."/>
            <person name="St Leger R.J."/>
            <person name="Zhao G.P."/>
            <person name="Wang C."/>
            <person name="Feng M.G."/>
        </authorList>
    </citation>
    <scope>NUCLEOTIDE SEQUENCE [LARGE SCALE GENOMIC DNA]</scope>
    <source>
        <strain evidence="2 3">ARSEF 2860</strain>
    </source>
</reference>
<dbReference type="InterPro" id="IPR012479">
    <property type="entry name" value="SAP30BP"/>
</dbReference>
<evidence type="ECO:0000313" key="2">
    <source>
        <dbReference type="EMBL" id="EJP70755.1"/>
    </source>
</evidence>
<dbReference type="GO" id="GO:0006355">
    <property type="term" value="P:regulation of DNA-templated transcription"/>
    <property type="evidence" value="ECO:0007669"/>
    <property type="project" value="InterPro"/>
</dbReference>
<feature type="region of interest" description="Disordered" evidence="1">
    <location>
        <begin position="196"/>
        <end position="220"/>
    </location>
</feature>
<dbReference type="OrthoDB" id="1714508at2759"/>
<dbReference type="HOGENOM" id="CLU_064352_1_0_1"/>
<feature type="compositionally biased region" description="Low complexity" evidence="1">
    <location>
        <begin position="103"/>
        <end position="119"/>
    </location>
</feature>
<protein>
    <submittedName>
        <fullName evidence="2">HCNGP-like protein</fullName>
    </submittedName>
</protein>
<gene>
    <name evidence="2" type="ORF">BBA_00385</name>
</gene>
<dbReference type="PANTHER" id="PTHR13464">
    <property type="entry name" value="TRANSCRIPTIONAL REGULATOR PROTEIN HCNGP"/>
    <property type="match status" value="1"/>
</dbReference>
<dbReference type="Proteomes" id="UP000002762">
    <property type="component" value="Unassembled WGS sequence"/>
</dbReference>
<proteinExistence type="predicted"/>
<accession>J4WM46</accession>
<dbReference type="RefSeq" id="XP_008593704.1">
    <property type="nucleotide sequence ID" value="XM_008595482.1"/>
</dbReference>
<feature type="compositionally biased region" description="Gly residues" evidence="1">
    <location>
        <begin position="202"/>
        <end position="213"/>
    </location>
</feature>